<dbReference type="Gene3D" id="3.40.50.970">
    <property type="match status" value="2"/>
</dbReference>
<sequence length="570" mass="60813">MKTNEGVIKTFIEAGITRGFTLPGLGITWSLPAFFDRKDEFELVLARSEQSASVMAQVAGKLTGRPGLLMAQGPFASSTGAFGILEAYFSSTPMVVLTDTSCYDGFAQYGVYQTMTGDYGAGDAFAVMKTMTKYATYATTPAEAIYGTQLAVKHAMTPRQGPAAVVMRTNIIKEEVPDHPRAKLYPTEGYLRSTPMKPDGDALHKIAETLKAAERPVIIAGNGVYMSRSGEMLSRLANREGIAVASSYHGKGVIDETTPIAVGMMGNWAAKSANRMVQAADVILVLGCSLGPEYTRFRDEKMMRPGEQTIIQVDLDPLNAGWVLPVDLAVTADAADVIRYLLDVSGVDQAQAEKRRDFIGKIKADNRYGDLPHFKTRPGTVHYADIMRSLDGFLTPDDLLTLDAGTNRIWATSSLPLRTPHQLVAPGGIGGMGWSTPAATGAKVTCPEKRVTGVIGDGGFVMTMDAIATAAEHNLDVVYVVANNAGLGMVRDNLGNKAIGVDFGDHDFAKVAEGLGGSGITVTEADQIGDAIREGHRRGGPVVIDVKVDPAASHRDCSDYDDLPDPSALK</sequence>
<dbReference type="Gene3D" id="3.40.50.1220">
    <property type="entry name" value="TPP-binding domain"/>
    <property type="match status" value="1"/>
</dbReference>
<dbReference type="RefSeq" id="WP_018063948.1">
    <property type="nucleotide sequence ID" value="NZ_AQWH01000005.1"/>
</dbReference>
<dbReference type="CDD" id="cd07035">
    <property type="entry name" value="TPP_PYR_POX_like"/>
    <property type="match status" value="1"/>
</dbReference>
<dbReference type="OrthoDB" id="8218035at2"/>
<dbReference type="GO" id="GO:0030976">
    <property type="term" value="F:thiamine pyrophosphate binding"/>
    <property type="evidence" value="ECO:0007669"/>
    <property type="project" value="InterPro"/>
</dbReference>
<accession>A0A1U9Z890</accession>
<keyword evidence="7" id="KW-0614">Plasmid</keyword>
<dbReference type="Pfam" id="PF02775">
    <property type="entry name" value="TPP_enzyme_C"/>
    <property type="match status" value="1"/>
</dbReference>
<dbReference type="EMBL" id="CP020331">
    <property type="protein sequence ID" value="AQZ53933.1"/>
    <property type="molecule type" value="Genomic_DNA"/>
</dbReference>
<evidence type="ECO:0000259" key="5">
    <source>
        <dbReference type="Pfam" id="PF02775"/>
    </source>
</evidence>
<evidence type="ECO:0000313" key="7">
    <source>
        <dbReference type="EMBL" id="AQZ53933.1"/>
    </source>
</evidence>
<organism evidence="7 8">
    <name type="scientific">Martelella mediterranea DSM 17316</name>
    <dbReference type="NCBI Taxonomy" id="1122214"/>
    <lineage>
        <taxon>Bacteria</taxon>
        <taxon>Pseudomonadati</taxon>
        <taxon>Pseudomonadota</taxon>
        <taxon>Alphaproteobacteria</taxon>
        <taxon>Hyphomicrobiales</taxon>
        <taxon>Aurantimonadaceae</taxon>
        <taxon>Martelella</taxon>
    </lineage>
</organism>
<protein>
    <submittedName>
        <fullName evidence="7">Pyruvate oxidase</fullName>
        <ecNumber evidence="7">1.2.3.3</ecNumber>
    </submittedName>
</protein>
<evidence type="ECO:0000259" key="4">
    <source>
        <dbReference type="Pfam" id="PF00205"/>
    </source>
</evidence>
<dbReference type="GO" id="GO:0005948">
    <property type="term" value="C:acetolactate synthase complex"/>
    <property type="evidence" value="ECO:0007669"/>
    <property type="project" value="TreeGrafter"/>
</dbReference>
<comment type="similarity">
    <text evidence="1 3">Belongs to the TPP enzyme family.</text>
</comment>
<evidence type="ECO:0000313" key="8">
    <source>
        <dbReference type="Proteomes" id="UP000191135"/>
    </source>
</evidence>
<dbReference type="Pfam" id="PF02776">
    <property type="entry name" value="TPP_enzyme_N"/>
    <property type="match status" value="1"/>
</dbReference>
<dbReference type="eggNOG" id="COG0028">
    <property type="taxonomic scope" value="Bacteria"/>
</dbReference>
<keyword evidence="7" id="KW-0670">Pyruvate</keyword>
<dbReference type="GO" id="GO:0009097">
    <property type="term" value="P:isoleucine biosynthetic process"/>
    <property type="evidence" value="ECO:0007669"/>
    <property type="project" value="TreeGrafter"/>
</dbReference>
<dbReference type="InterPro" id="IPR012000">
    <property type="entry name" value="Thiamin_PyroP_enz_cen_dom"/>
</dbReference>
<feature type="domain" description="Thiamine pyrophosphate enzyme TPP-binding" evidence="5">
    <location>
        <begin position="403"/>
        <end position="546"/>
    </location>
</feature>
<proteinExistence type="inferred from homology"/>
<dbReference type="Proteomes" id="UP000191135">
    <property type="component" value="Plasmid pMM593"/>
</dbReference>
<dbReference type="GO" id="GO:0047112">
    <property type="term" value="F:pyruvate oxidase activity"/>
    <property type="evidence" value="ECO:0007669"/>
    <property type="project" value="UniProtKB-EC"/>
</dbReference>
<dbReference type="InterPro" id="IPR029035">
    <property type="entry name" value="DHS-like_NAD/FAD-binding_dom"/>
</dbReference>
<evidence type="ECO:0000256" key="3">
    <source>
        <dbReference type="RuleBase" id="RU362132"/>
    </source>
</evidence>
<dbReference type="GO" id="GO:0000287">
    <property type="term" value="F:magnesium ion binding"/>
    <property type="evidence" value="ECO:0007669"/>
    <property type="project" value="InterPro"/>
</dbReference>
<dbReference type="EC" id="1.2.3.3" evidence="7"/>
<keyword evidence="2 3" id="KW-0786">Thiamine pyrophosphate</keyword>
<dbReference type="PANTHER" id="PTHR18968:SF13">
    <property type="entry name" value="ACETOLACTATE SYNTHASE CATALYTIC SUBUNIT, MITOCHONDRIAL"/>
    <property type="match status" value="1"/>
</dbReference>
<dbReference type="SUPFAM" id="SSF52518">
    <property type="entry name" value="Thiamin diphosphate-binding fold (THDP-binding)"/>
    <property type="match status" value="2"/>
</dbReference>
<dbReference type="SUPFAM" id="SSF52467">
    <property type="entry name" value="DHS-like NAD/FAD-binding domain"/>
    <property type="match status" value="1"/>
</dbReference>
<dbReference type="Pfam" id="PF00205">
    <property type="entry name" value="TPP_enzyme_M"/>
    <property type="match status" value="1"/>
</dbReference>
<evidence type="ECO:0000256" key="2">
    <source>
        <dbReference type="ARBA" id="ARBA00023052"/>
    </source>
</evidence>
<evidence type="ECO:0000256" key="1">
    <source>
        <dbReference type="ARBA" id="ARBA00007812"/>
    </source>
</evidence>
<keyword evidence="7" id="KW-0560">Oxidoreductase</keyword>
<dbReference type="PANTHER" id="PTHR18968">
    <property type="entry name" value="THIAMINE PYROPHOSPHATE ENZYMES"/>
    <property type="match status" value="1"/>
</dbReference>
<dbReference type="AlphaFoldDB" id="A0A1U9Z890"/>
<dbReference type="GO" id="GO:0003984">
    <property type="term" value="F:acetolactate synthase activity"/>
    <property type="evidence" value="ECO:0007669"/>
    <property type="project" value="TreeGrafter"/>
</dbReference>
<gene>
    <name evidence="7" type="primary">pox5</name>
    <name evidence="7" type="ORF">Mame_04641</name>
</gene>
<dbReference type="GO" id="GO:0009099">
    <property type="term" value="P:L-valine biosynthetic process"/>
    <property type="evidence" value="ECO:0007669"/>
    <property type="project" value="TreeGrafter"/>
</dbReference>
<keyword evidence="8" id="KW-1185">Reference proteome</keyword>
<feature type="domain" description="Thiamine pyrophosphate enzyme N-terminal TPP-binding" evidence="6">
    <location>
        <begin position="1"/>
        <end position="104"/>
    </location>
</feature>
<geneLocation type="plasmid" evidence="8">
    <name>pmm593</name>
</geneLocation>
<dbReference type="CDD" id="cd00568">
    <property type="entry name" value="TPP_enzymes"/>
    <property type="match status" value="1"/>
</dbReference>
<dbReference type="GO" id="GO:0050660">
    <property type="term" value="F:flavin adenine dinucleotide binding"/>
    <property type="evidence" value="ECO:0007669"/>
    <property type="project" value="TreeGrafter"/>
</dbReference>
<dbReference type="InterPro" id="IPR045229">
    <property type="entry name" value="TPP_enz"/>
</dbReference>
<dbReference type="InterPro" id="IPR012001">
    <property type="entry name" value="Thiamin_PyroP_enz_TPP-bd_dom"/>
</dbReference>
<name>A0A1U9Z890_9HYPH</name>
<feature type="domain" description="Thiamine pyrophosphate enzyme central" evidence="4">
    <location>
        <begin position="204"/>
        <end position="341"/>
    </location>
</feature>
<dbReference type="InterPro" id="IPR029061">
    <property type="entry name" value="THDP-binding"/>
</dbReference>
<reference evidence="7 8" key="1">
    <citation type="submission" date="2017-03" db="EMBL/GenBank/DDBJ databases">
        <title>Foreign affairs: Plasmid Transfer between Roseobacters and Rhizobia.</title>
        <authorList>
            <person name="Bartling P."/>
            <person name="Bunk B."/>
            <person name="Overmann J."/>
            <person name="Brinkmann H."/>
            <person name="Petersen J."/>
        </authorList>
    </citation>
    <scope>NUCLEOTIDE SEQUENCE [LARGE SCALE GENOMIC DNA]</scope>
    <source>
        <strain evidence="7 8">MACL11</strain>
        <plasmid evidence="8">Plasmid pmm593</plasmid>
    </source>
</reference>
<dbReference type="InterPro" id="IPR011766">
    <property type="entry name" value="TPP_enzyme_TPP-bd"/>
</dbReference>
<evidence type="ECO:0000259" key="6">
    <source>
        <dbReference type="Pfam" id="PF02776"/>
    </source>
</evidence>
<dbReference type="KEGG" id="mmed:Mame_04641"/>